<dbReference type="GO" id="GO:0006307">
    <property type="term" value="P:DNA alkylation repair"/>
    <property type="evidence" value="ECO:0007669"/>
    <property type="project" value="TreeGrafter"/>
</dbReference>
<keyword evidence="7" id="KW-1185">Reference proteome</keyword>
<dbReference type="Proteomes" id="UP000292702">
    <property type="component" value="Unassembled WGS sequence"/>
</dbReference>
<gene>
    <name evidence="6" type="ORF">EIP91_011467</name>
</gene>
<dbReference type="GO" id="GO:0008725">
    <property type="term" value="F:DNA-3-methyladenine glycosylase activity"/>
    <property type="evidence" value="ECO:0007669"/>
    <property type="project" value="TreeGrafter"/>
</dbReference>
<evidence type="ECO:0000256" key="2">
    <source>
        <dbReference type="ARBA" id="ARBA00022763"/>
    </source>
</evidence>
<feature type="region of interest" description="Disordered" evidence="4">
    <location>
        <begin position="271"/>
        <end position="343"/>
    </location>
</feature>
<name>A0A4R0RBC6_9APHY</name>
<dbReference type="Gene3D" id="1.10.340.30">
    <property type="entry name" value="Hypothetical protein, domain 2"/>
    <property type="match status" value="1"/>
</dbReference>
<keyword evidence="3" id="KW-0234">DNA repair</keyword>
<feature type="compositionally biased region" description="Low complexity" evidence="4">
    <location>
        <begin position="275"/>
        <end position="301"/>
    </location>
</feature>
<dbReference type="GO" id="GO:0043916">
    <property type="term" value="F:DNA-7-methylguanine glycosylase activity"/>
    <property type="evidence" value="ECO:0007669"/>
    <property type="project" value="TreeGrafter"/>
</dbReference>
<comment type="similarity">
    <text evidence="1">Belongs to the alkylbase DNA glycosidase AlkA family.</text>
</comment>
<feature type="domain" description="HhH-GPD" evidence="5">
    <location>
        <begin position="119"/>
        <end position="287"/>
    </location>
</feature>
<dbReference type="PANTHER" id="PTHR43003:SF5">
    <property type="entry name" value="DNA-3-METHYLADENINE GLYCOSYLASE"/>
    <property type="match status" value="1"/>
</dbReference>
<dbReference type="SMART" id="SM00478">
    <property type="entry name" value="ENDO3c"/>
    <property type="match status" value="1"/>
</dbReference>
<comment type="caution">
    <text evidence="6">The sequence shown here is derived from an EMBL/GenBank/DDBJ whole genome shotgun (WGS) entry which is preliminary data.</text>
</comment>
<keyword evidence="2" id="KW-0227">DNA damage</keyword>
<dbReference type="Pfam" id="PF00730">
    <property type="entry name" value="HhH-GPD"/>
    <property type="match status" value="1"/>
</dbReference>
<dbReference type="InterPro" id="IPR003265">
    <property type="entry name" value="HhH-GPD_domain"/>
</dbReference>
<dbReference type="AlphaFoldDB" id="A0A4R0RBC6"/>
<reference evidence="6 7" key="1">
    <citation type="submission" date="2018-11" db="EMBL/GenBank/DDBJ databases">
        <title>Genome assembly of Steccherinum ochraceum LE-BIN_3174, the white-rot fungus of the Steccherinaceae family (The Residual Polyporoid clade, Polyporales, Basidiomycota).</title>
        <authorList>
            <person name="Fedorova T.V."/>
            <person name="Glazunova O.A."/>
            <person name="Landesman E.O."/>
            <person name="Moiseenko K.V."/>
            <person name="Psurtseva N.V."/>
            <person name="Savinova O.S."/>
            <person name="Shakhova N.V."/>
            <person name="Tyazhelova T.V."/>
            <person name="Vasina D.V."/>
        </authorList>
    </citation>
    <scope>NUCLEOTIDE SEQUENCE [LARGE SCALE GENOMIC DNA]</scope>
    <source>
        <strain evidence="6 7">LE-BIN_3174</strain>
    </source>
</reference>
<evidence type="ECO:0000313" key="7">
    <source>
        <dbReference type="Proteomes" id="UP000292702"/>
    </source>
</evidence>
<feature type="non-terminal residue" evidence="6">
    <location>
        <position position="1"/>
    </location>
</feature>
<dbReference type="GO" id="GO:0032131">
    <property type="term" value="F:alkylated DNA binding"/>
    <property type="evidence" value="ECO:0007669"/>
    <property type="project" value="TreeGrafter"/>
</dbReference>
<dbReference type="STRING" id="92696.A0A4R0RBC6"/>
<accession>A0A4R0RBC6</accession>
<dbReference type="GO" id="GO:0005634">
    <property type="term" value="C:nucleus"/>
    <property type="evidence" value="ECO:0007669"/>
    <property type="project" value="TreeGrafter"/>
</dbReference>
<organism evidence="6 7">
    <name type="scientific">Steccherinum ochraceum</name>
    <dbReference type="NCBI Taxonomy" id="92696"/>
    <lineage>
        <taxon>Eukaryota</taxon>
        <taxon>Fungi</taxon>
        <taxon>Dikarya</taxon>
        <taxon>Basidiomycota</taxon>
        <taxon>Agaricomycotina</taxon>
        <taxon>Agaricomycetes</taxon>
        <taxon>Polyporales</taxon>
        <taxon>Steccherinaceae</taxon>
        <taxon>Steccherinum</taxon>
    </lineage>
</organism>
<dbReference type="FunFam" id="1.10.340.30:FF:000004">
    <property type="entry name" value="DNA-3-methyladenine glycosylase II"/>
    <property type="match status" value="1"/>
</dbReference>
<dbReference type="EMBL" id="RWJN01000742">
    <property type="protein sequence ID" value="TCD59784.1"/>
    <property type="molecule type" value="Genomic_DNA"/>
</dbReference>
<evidence type="ECO:0000259" key="5">
    <source>
        <dbReference type="SMART" id="SM00478"/>
    </source>
</evidence>
<dbReference type="InterPro" id="IPR051912">
    <property type="entry name" value="Alkylbase_DNA_Glycosylase/TA"/>
</dbReference>
<dbReference type="GO" id="GO:0032993">
    <property type="term" value="C:protein-DNA complex"/>
    <property type="evidence" value="ECO:0007669"/>
    <property type="project" value="TreeGrafter"/>
</dbReference>
<dbReference type="PANTHER" id="PTHR43003">
    <property type="entry name" value="DNA-3-METHYLADENINE GLYCOSYLASE"/>
    <property type="match status" value="1"/>
</dbReference>
<dbReference type="SUPFAM" id="SSF48150">
    <property type="entry name" value="DNA-glycosylase"/>
    <property type="match status" value="1"/>
</dbReference>
<dbReference type="CDD" id="cd00056">
    <property type="entry name" value="ENDO3c"/>
    <property type="match status" value="1"/>
</dbReference>
<proteinExistence type="inferred from homology"/>
<evidence type="ECO:0000256" key="4">
    <source>
        <dbReference type="SAM" id="MobiDB-lite"/>
    </source>
</evidence>
<dbReference type="GO" id="GO:0006285">
    <property type="term" value="P:base-excision repair, AP site formation"/>
    <property type="evidence" value="ECO:0007669"/>
    <property type="project" value="UniProtKB-ARBA"/>
</dbReference>
<feature type="region of interest" description="Disordered" evidence="4">
    <location>
        <begin position="1"/>
        <end position="38"/>
    </location>
</feature>
<sequence length="425" mass="46523">AAPTTGSTRKGKRKATSSPQNAPRKKANSVTNVDSDQKTEMTLITPEEASGSGLALPAVVVDESRHLVPATLTFSFEKAKQHLISADPRFEDIFDKMKCKPFEHLEQFDPFSTLASSILGQQISWKAARSIKHRFIRLFNPALPEKPDDYNMVDYFPTAKEVAEMDAGSLRTAGLSQRKAEYVLDLAARFADGRLSTEKLLEANDEDLYDMLIEVRGIGRWTVDMFAIFSLRRPDILPVGDLGVQRGVVRWFLALHSSDYKVAISPEKLPATEGQPVQTPTATPTQSQSSQSSASSQDPDVLPSLGGYTEESSIPPAPVATSGDGDGPSKAEATEADALPIPFTPSIDKTLTMKVTKTGQLVQPPAPLPVGMTIPMLKGRLDPKKKVKGAFLTPKEMEELTEVWRPYRSLGVYYMWALAEETNGK</sequence>
<evidence type="ECO:0000256" key="1">
    <source>
        <dbReference type="ARBA" id="ARBA00010817"/>
    </source>
</evidence>
<protein>
    <recommendedName>
        <fullName evidence="5">HhH-GPD domain-containing protein</fullName>
    </recommendedName>
</protein>
<evidence type="ECO:0000313" key="6">
    <source>
        <dbReference type="EMBL" id="TCD59784.1"/>
    </source>
</evidence>
<dbReference type="OrthoDB" id="415889at2759"/>
<dbReference type="InterPro" id="IPR011257">
    <property type="entry name" value="DNA_glycosylase"/>
</dbReference>
<dbReference type="Gene3D" id="1.10.1670.40">
    <property type="match status" value="2"/>
</dbReference>
<evidence type="ECO:0000256" key="3">
    <source>
        <dbReference type="ARBA" id="ARBA00023204"/>
    </source>
</evidence>